<dbReference type="EMBL" id="JAAONZ010000014">
    <property type="protein sequence ID" value="NHO67119.1"/>
    <property type="molecule type" value="Genomic_DNA"/>
</dbReference>
<reference evidence="2" key="1">
    <citation type="submission" date="2020-03" db="EMBL/GenBank/DDBJ databases">
        <authorList>
            <person name="Guo F."/>
        </authorList>
    </citation>
    <scope>NUCLEOTIDE SEQUENCE</scope>
    <source>
        <strain evidence="2">JCM 30134</strain>
    </source>
</reference>
<comment type="caution">
    <text evidence="2">The sequence shown here is derived from an EMBL/GenBank/DDBJ whole genome shotgun (WGS) entry which is preliminary data.</text>
</comment>
<dbReference type="Proteomes" id="UP000787472">
    <property type="component" value="Unassembled WGS sequence"/>
</dbReference>
<dbReference type="PROSITE" id="PS50206">
    <property type="entry name" value="RHODANESE_3"/>
    <property type="match status" value="1"/>
</dbReference>
<keyword evidence="3" id="KW-1185">Reference proteome</keyword>
<dbReference type="CDD" id="cd00158">
    <property type="entry name" value="RHOD"/>
    <property type="match status" value="1"/>
</dbReference>
<dbReference type="RefSeq" id="WP_167189204.1">
    <property type="nucleotide sequence ID" value="NZ_JAAONZ010000014.1"/>
</dbReference>
<dbReference type="PANTHER" id="PTHR44542">
    <property type="entry name" value="THIOSULFATE SULFURTRANSFERASE 18"/>
    <property type="match status" value="1"/>
</dbReference>
<dbReference type="InterPro" id="IPR044684">
    <property type="entry name" value="STR17/STR18/HARC1-like"/>
</dbReference>
<evidence type="ECO:0000313" key="3">
    <source>
        <dbReference type="Proteomes" id="UP000787472"/>
    </source>
</evidence>
<dbReference type="InterPro" id="IPR036873">
    <property type="entry name" value="Rhodanese-like_dom_sf"/>
</dbReference>
<sequence length="155" mass="17174">MPFVLSWVLCITGLFLAVSSYSDESPAGITGAVTVDVFQAKQLYDRGALFVDVRADEEWSIGHIAGAVHLDFQRDFAKLYAAEGVTRDTPLVLYCNSSNCLRSAYASAVSVYWGFKNVFYFRAGYFAWLLEDFPAVMSHVAVVDERSQMGMAAKQ</sequence>
<dbReference type="Gene3D" id="3.40.250.10">
    <property type="entry name" value="Rhodanese-like domain"/>
    <property type="match status" value="1"/>
</dbReference>
<evidence type="ECO:0000259" key="1">
    <source>
        <dbReference type="PROSITE" id="PS50206"/>
    </source>
</evidence>
<name>A0A9E5MMS4_9GAMM</name>
<dbReference type="SMART" id="SM00450">
    <property type="entry name" value="RHOD"/>
    <property type="match status" value="1"/>
</dbReference>
<dbReference type="GO" id="GO:0003824">
    <property type="term" value="F:catalytic activity"/>
    <property type="evidence" value="ECO:0007669"/>
    <property type="project" value="InterPro"/>
</dbReference>
<protein>
    <submittedName>
        <fullName evidence="2">Rhodanese-like domain-containing protein</fullName>
    </submittedName>
</protein>
<dbReference type="Pfam" id="PF00581">
    <property type="entry name" value="Rhodanese"/>
    <property type="match status" value="1"/>
</dbReference>
<evidence type="ECO:0000313" key="2">
    <source>
        <dbReference type="EMBL" id="NHO67119.1"/>
    </source>
</evidence>
<gene>
    <name evidence="2" type="ORF">G8770_16345</name>
</gene>
<dbReference type="PANTHER" id="PTHR44542:SF14">
    <property type="entry name" value="PROTEIN HIGH ARSENIC CONTENT 1, MITOCHONDRIAL-RELATED"/>
    <property type="match status" value="1"/>
</dbReference>
<accession>A0A9E5MMS4</accession>
<organism evidence="2 3">
    <name type="scientific">Pseudomaricurvus hydrocarbonicus</name>
    <dbReference type="NCBI Taxonomy" id="1470433"/>
    <lineage>
        <taxon>Bacteria</taxon>
        <taxon>Pseudomonadati</taxon>
        <taxon>Pseudomonadota</taxon>
        <taxon>Gammaproteobacteria</taxon>
        <taxon>Cellvibrionales</taxon>
        <taxon>Cellvibrionaceae</taxon>
        <taxon>Pseudomaricurvus</taxon>
    </lineage>
</organism>
<dbReference type="AlphaFoldDB" id="A0A9E5MMS4"/>
<feature type="domain" description="Rhodanese" evidence="1">
    <location>
        <begin position="44"/>
        <end position="137"/>
    </location>
</feature>
<dbReference type="InterPro" id="IPR001763">
    <property type="entry name" value="Rhodanese-like_dom"/>
</dbReference>
<proteinExistence type="predicted"/>
<dbReference type="SUPFAM" id="SSF52821">
    <property type="entry name" value="Rhodanese/Cell cycle control phosphatase"/>
    <property type="match status" value="1"/>
</dbReference>